<evidence type="ECO:0000313" key="2">
    <source>
        <dbReference type="EMBL" id="GJT15911.1"/>
    </source>
</evidence>
<organism evidence="2 3">
    <name type="scientific">Tanacetum coccineum</name>
    <dbReference type="NCBI Taxonomy" id="301880"/>
    <lineage>
        <taxon>Eukaryota</taxon>
        <taxon>Viridiplantae</taxon>
        <taxon>Streptophyta</taxon>
        <taxon>Embryophyta</taxon>
        <taxon>Tracheophyta</taxon>
        <taxon>Spermatophyta</taxon>
        <taxon>Magnoliopsida</taxon>
        <taxon>eudicotyledons</taxon>
        <taxon>Gunneridae</taxon>
        <taxon>Pentapetalae</taxon>
        <taxon>asterids</taxon>
        <taxon>campanulids</taxon>
        <taxon>Asterales</taxon>
        <taxon>Asteraceae</taxon>
        <taxon>Asteroideae</taxon>
        <taxon>Anthemideae</taxon>
        <taxon>Anthemidinae</taxon>
        <taxon>Tanacetum</taxon>
    </lineage>
</organism>
<gene>
    <name evidence="2" type="ORF">Tco_0874617</name>
</gene>
<sequence>DLREIELLLNRDPSTNFSPTITIDPNPERFINEPALACLPPPGDDESFLKEDILEDVESKDSNVSNFDEPVLLNTPLFDEDECFDPGGEINKIDAFLDAFNDSEGDGHSFDPVHYAFHFSSLEPMAFESQMEVWEIDYDEESNHEDASDTGDAPKQQQQVIPQTTAISNIKLPILKKEEYDIWAMVWSLLEYIDNEVWKKFKLLKRKGRLRISDGHSQGAYEKHGLNLAMTMRTKPEIDTLSIDDLYNNLRVFEQEIQGASKTSSSAQNVAFVSQSNASIINGIVQQGGTHDGRRRETHLYQHQRSWEASEESDGLADKMMGIVQLGSNILQLKRQSMHLWLSAQAMSVNLKNWNAMMERELGEGYSFTKKKCFVCGSLSHLIKDCDYYEKKKAREAEVKRVVNTGTDIANITRKEPKPDKNGYGSRKSTQETGKFQPKVNIGQPTRR</sequence>
<feature type="non-terminal residue" evidence="2">
    <location>
        <position position="1"/>
    </location>
</feature>
<feature type="region of interest" description="Disordered" evidence="1">
    <location>
        <begin position="140"/>
        <end position="161"/>
    </location>
</feature>
<reference evidence="2" key="2">
    <citation type="submission" date="2022-01" db="EMBL/GenBank/DDBJ databases">
        <authorList>
            <person name="Yamashiro T."/>
            <person name="Shiraishi A."/>
            <person name="Satake H."/>
            <person name="Nakayama K."/>
        </authorList>
    </citation>
    <scope>NUCLEOTIDE SEQUENCE</scope>
</reference>
<dbReference type="EMBL" id="BQNB010013434">
    <property type="protein sequence ID" value="GJT15911.1"/>
    <property type="molecule type" value="Genomic_DNA"/>
</dbReference>
<feature type="region of interest" description="Disordered" evidence="1">
    <location>
        <begin position="410"/>
        <end position="448"/>
    </location>
</feature>
<evidence type="ECO:0008006" key="4">
    <source>
        <dbReference type="Google" id="ProtNLM"/>
    </source>
</evidence>
<comment type="caution">
    <text evidence="2">The sequence shown here is derived from an EMBL/GenBank/DDBJ whole genome shotgun (WGS) entry which is preliminary data.</text>
</comment>
<accession>A0ABQ5BMI3</accession>
<proteinExistence type="predicted"/>
<evidence type="ECO:0000256" key="1">
    <source>
        <dbReference type="SAM" id="MobiDB-lite"/>
    </source>
</evidence>
<protein>
    <recommendedName>
        <fullName evidence="4">CCHC-type domain-containing protein</fullName>
    </recommendedName>
</protein>
<name>A0ABQ5BMI3_9ASTR</name>
<reference evidence="2" key="1">
    <citation type="journal article" date="2022" name="Int. J. Mol. Sci.">
        <title>Draft Genome of Tanacetum Coccineum: Genomic Comparison of Closely Related Tanacetum-Family Plants.</title>
        <authorList>
            <person name="Yamashiro T."/>
            <person name="Shiraishi A."/>
            <person name="Nakayama K."/>
            <person name="Satake H."/>
        </authorList>
    </citation>
    <scope>NUCLEOTIDE SEQUENCE</scope>
</reference>
<keyword evidence="3" id="KW-1185">Reference proteome</keyword>
<evidence type="ECO:0000313" key="3">
    <source>
        <dbReference type="Proteomes" id="UP001151760"/>
    </source>
</evidence>
<dbReference type="Proteomes" id="UP001151760">
    <property type="component" value="Unassembled WGS sequence"/>
</dbReference>